<organism evidence="4 5">
    <name type="scientific">Streptococcus macedonicus</name>
    <name type="common">Streptococcus gallolyticus macedonicus</name>
    <dbReference type="NCBI Taxonomy" id="59310"/>
    <lineage>
        <taxon>Bacteria</taxon>
        <taxon>Bacillati</taxon>
        <taxon>Bacillota</taxon>
        <taxon>Bacilli</taxon>
        <taxon>Lactobacillales</taxon>
        <taxon>Streptococcaceae</taxon>
        <taxon>Streptococcus</taxon>
    </lineage>
</organism>
<dbReference type="InterPro" id="IPR050661">
    <property type="entry name" value="BglG_antiterminators"/>
</dbReference>
<proteinExistence type="predicted"/>
<keyword evidence="6" id="KW-1185">Reference proteome</keyword>
<dbReference type="Proteomes" id="UP001156410">
    <property type="component" value="Chromosome"/>
</dbReference>
<evidence type="ECO:0000256" key="1">
    <source>
        <dbReference type="ARBA" id="ARBA00022737"/>
    </source>
</evidence>
<evidence type="ECO:0000313" key="5">
    <source>
        <dbReference type="Proteomes" id="UP001156410"/>
    </source>
</evidence>
<accession>A0AA47FEC6</accession>
<evidence type="ECO:0000313" key="4">
    <source>
        <dbReference type="EMBL" id="WAK64442.1"/>
    </source>
</evidence>
<dbReference type="InterPro" id="IPR036634">
    <property type="entry name" value="PRD_sf"/>
</dbReference>
<reference evidence="4" key="3">
    <citation type="submission" date="2022-11" db="EMBL/GenBank/DDBJ databases">
        <authorList>
            <person name="Johnson J.D."/>
        </authorList>
    </citation>
    <scope>NUCLEOTIDE SEQUENCE</scope>
    <source>
        <strain evidence="3">E28</strain>
        <strain evidence="4">E37</strain>
    </source>
</reference>
<dbReference type="GO" id="GO:0006355">
    <property type="term" value="P:regulation of DNA-templated transcription"/>
    <property type="evidence" value="ECO:0007669"/>
    <property type="project" value="InterPro"/>
</dbReference>
<protein>
    <submittedName>
        <fullName evidence="4">PRD domain-containing protein</fullName>
    </submittedName>
</protein>
<dbReference type="Proteomes" id="UP001209889">
    <property type="component" value="Unassembled WGS sequence"/>
</dbReference>
<evidence type="ECO:0000313" key="6">
    <source>
        <dbReference type="Proteomes" id="UP001209889"/>
    </source>
</evidence>
<feature type="domain" description="PRD" evidence="2">
    <location>
        <begin position="1"/>
        <end position="76"/>
    </location>
</feature>
<reference evidence="3" key="5">
    <citation type="submission" date="2024-05" db="EMBL/GenBank/DDBJ databases">
        <title>Streptococcus macedonicus and Acinetobacter baumannii: co-inhabitants of the cheese production environment.</title>
        <authorList>
            <person name="Johnson J."/>
            <person name="Curtin C."/>
            <person name="Waite-Cusic J."/>
        </authorList>
    </citation>
    <scope>NUCLEOTIDE SEQUENCE</scope>
    <source>
        <strain evidence="3">E28</strain>
    </source>
</reference>
<dbReference type="PANTHER" id="PTHR30185:SF15">
    <property type="entry name" value="CRYPTIC BETA-GLUCOSIDE BGL OPERON ANTITERMINATOR"/>
    <property type="match status" value="1"/>
</dbReference>
<dbReference type="Gene3D" id="1.10.1790.10">
    <property type="entry name" value="PRD domain"/>
    <property type="match status" value="2"/>
</dbReference>
<keyword evidence="1" id="KW-0677">Repeat</keyword>
<dbReference type="EMBL" id="CP113440">
    <property type="protein sequence ID" value="WAK64442.1"/>
    <property type="molecule type" value="Genomic_DNA"/>
</dbReference>
<name>A0AA47FEC6_STRMC</name>
<reference evidence="4" key="2">
    <citation type="submission" date="2022-11" db="EMBL/GenBank/DDBJ databases">
        <title>Streptococcus macedonicus and Acinetobacter baumannii: co-inhabitants of the cheese production environment.</title>
        <authorList>
            <person name="Johnson J."/>
        </authorList>
    </citation>
    <scope>NUCLEOTIDE SEQUENCE</scope>
    <source>
        <strain evidence="4">E37</strain>
    </source>
</reference>
<dbReference type="Pfam" id="PF00874">
    <property type="entry name" value="PRD"/>
    <property type="match status" value="2"/>
</dbReference>
<dbReference type="EMBL" id="JAPHJC010000054">
    <property type="protein sequence ID" value="MCW8678801.1"/>
    <property type="molecule type" value="Genomic_DNA"/>
</dbReference>
<reference evidence="6" key="1">
    <citation type="submission" date="2022-11" db="EMBL/GenBank/DDBJ databases">
        <title>Streptococcus macedonicus and Acinetobacter baumannii: co-inhabitants of the cheese production environment.</title>
        <authorList>
            <person name="Johnson J."/>
            <person name="Curtin C."/>
            <person name="Waite-Cusic J."/>
        </authorList>
    </citation>
    <scope>NUCLEOTIDE SEQUENCE [LARGE SCALE GENOMIC DNA]</scope>
    <source>
        <strain evidence="6">E28</strain>
    </source>
</reference>
<reference evidence="6" key="4">
    <citation type="submission" date="2023-07" db="EMBL/GenBank/DDBJ databases">
        <title>Streptococcus macedonicus and Acinetobacter baumannii: co-inhabitants of the cheese production environment.</title>
        <authorList>
            <person name="Johnson J."/>
            <person name="Curtin C."/>
            <person name="Waite-Cusic J."/>
        </authorList>
    </citation>
    <scope>NUCLEOTIDE SEQUENCE [LARGE SCALE GENOMIC DNA]</scope>
    <source>
        <strain evidence="6">E28</strain>
    </source>
</reference>
<dbReference type="AlphaFoldDB" id="A0AA47FEC6"/>
<dbReference type="PROSITE" id="PS51372">
    <property type="entry name" value="PRD_2"/>
    <property type="match status" value="2"/>
</dbReference>
<gene>
    <name evidence="4" type="ORF">OQG81_11475</name>
    <name evidence="3" type="ORF">OQH01_10010</name>
</gene>
<evidence type="ECO:0000313" key="3">
    <source>
        <dbReference type="EMBL" id="MCW8678801.1"/>
    </source>
</evidence>
<dbReference type="RefSeq" id="WP_265644224.1">
    <property type="nucleotide sequence ID" value="NZ_JAPHIY010000055.1"/>
</dbReference>
<sequence>MNDVTLTDHIYCAYQSIQAGNYQNSKLSDISNEYPIEYQIGEEALSIFKLKLFDGFPEDELGRIAIHFINAKREGEVTPSFQISRTKHILELVKQELSRDNIERTPQNSNFYDRFMVHLSYFLDYIDRSRKDNMSLLGMEEHLEVSYPKAFEIGNRIYNVIARETEVDLFHSERIYIVLHVQRLL</sequence>
<dbReference type="SUPFAM" id="SSF63520">
    <property type="entry name" value="PTS-regulatory domain, PRD"/>
    <property type="match status" value="2"/>
</dbReference>
<dbReference type="InterPro" id="IPR011608">
    <property type="entry name" value="PRD"/>
</dbReference>
<feature type="domain" description="PRD" evidence="2">
    <location>
        <begin position="77"/>
        <end position="185"/>
    </location>
</feature>
<dbReference type="PANTHER" id="PTHR30185">
    <property type="entry name" value="CRYPTIC BETA-GLUCOSIDE BGL OPERON ANTITERMINATOR"/>
    <property type="match status" value="1"/>
</dbReference>
<evidence type="ECO:0000259" key="2">
    <source>
        <dbReference type="PROSITE" id="PS51372"/>
    </source>
</evidence>